<dbReference type="Gene3D" id="4.10.60.10">
    <property type="entry name" value="Zinc finger, CCHC-type"/>
    <property type="match status" value="2"/>
</dbReference>
<accession>A0A9P8CM58</accession>
<dbReference type="GO" id="GO:0031499">
    <property type="term" value="C:TRAMP complex"/>
    <property type="evidence" value="ECO:0007669"/>
    <property type="project" value="TreeGrafter"/>
</dbReference>
<feature type="compositionally biased region" description="Basic and acidic residues" evidence="8">
    <location>
        <begin position="98"/>
        <end position="116"/>
    </location>
</feature>
<dbReference type="AlphaFoldDB" id="A0A9P8CM58"/>
<feature type="compositionally biased region" description="Polar residues" evidence="8">
    <location>
        <begin position="289"/>
        <end position="300"/>
    </location>
</feature>
<keyword evidence="6" id="KW-0539">Nucleus</keyword>
<dbReference type="InterPro" id="IPR036875">
    <property type="entry name" value="Znf_CCHC_sf"/>
</dbReference>
<keyword evidence="11" id="KW-1185">Reference proteome</keyword>
<reference evidence="10" key="1">
    <citation type="journal article" date="2021" name="IMA Fungus">
        <title>Genomic characterization of three marine fungi, including Emericellopsis atlantica sp. nov. with signatures of a generalist lifestyle and marine biomass degradation.</title>
        <authorList>
            <person name="Hagestad O.C."/>
            <person name="Hou L."/>
            <person name="Andersen J.H."/>
            <person name="Hansen E.H."/>
            <person name="Altermark B."/>
            <person name="Li C."/>
            <person name="Kuhnert E."/>
            <person name="Cox R.J."/>
            <person name="Crous P.W."/>
            <person name="Spatafora J.W."/>
            <person name="Lail K."/>
            <person name="Amirebrahimi M."/>
            <person name="Lipzen A."/>
            <person name="Pangilinan J."/>
            <person name="Andreopoulos W."/>
            <person name="Hayes R.D."/>
            <person name="Ng V."/>
            <person name="Grigoriev I.V."/>
            <person name="Jackson S.A."/>
            <person name="Sutton T.D.S."/>
            <person name="Dobson A.D.W."/>
            <person name="Rama T."/>
        </authorList>
    </citation>
    <scope>NUCLEOTIDE SEQUENCE</scope>
    <source>
        <strain evidence="10">TS7</strain>
    </source>
</reference>
<evidence type="ECO:0000256" key="6">
    <source>
        <dbReference type="ARBA" id="ARBA00023242"/>
    </source>
</evidence>
<evidence type="ECO:0000256" key="4">
    <source>
        <dbReference type="ARBA" id="ARBA00022771"/>
    </source>
</evidence>
<sequence length="639" mass="69222">MASKDADFGDVIAIDSSSGEEEPAKSQLAMKKRSLRNSNLSEPRRESKRLKKNAESAARGQDDMAAGDDLMLSEESERDGGADAAEKSDQPAGQTKLTNKEKKEQRKDLNKGKSDFDPIILDDPPIYVIRGLAVELPTYRKFKGGNAHTWEQKVPQWVDLCCRMNAAMLPGLTVEDLLSGHAEYINTVKDKGSKGAKRRLKQVITASKKDSAFKNRFTRSWPELGTNVDRSDKSPSRFYEYKSEAQDNNGGSGDNGRGPVPSSASAPIELEDDSEAEYEPNFHTEQPTQALGSASVANPTASPPNGHHAPNGDANDARDRDTADLQQQHTYFPSASDPSNMCLSCGQEGHSRSRCPHSTCRFCNGGGHWDYACPSRVRCGKCRQQGHTKAECQEKLALTKSEGLACGFCNSTDHLEENCTEIWRSFAPRQDKTNKVVFIAPSCSLCGSDKHYRMECASRKVTDKGNPTWSLANCNMYIDKDCDQRAIEHEAAQNANKGAARRQEVRIKGHAARSGNIVHYSDDEDSEVEFLGKKPPQRRAPIGNIRMASNIQMPAQPVDSFRGQPPLPPGPPPPTFGRGGPPVGARGQDSLPPRPPRRDYGPPPSGAGRGGGRGGRGGRGAGRGGGGGGGGRGRGRGRN</sequence>
<feature type="region of interest" description="Disordered" evidence="8">
    <location>
        <begin position="1"/>
        <end position="116"/>
    </location>
</feature>
<dbReference type="GO" id="GO:0071038">
    <property type="term" value="P:TRAMP-dependent tRNA surveillance pathway"/>
    <property type="evidence" value="ECO:0007669"/>
    <property type="project" value="TreeGrafter"/>
</dbReference>
<keyword evidence="4 7" id="KW-0863">Zinc-finger</keyword>
<feature type="compositionally biased region" description="Gly residues" evidence="8">
    <location>
        <begin position="607"/>
        <end position="632"/>
    </location>
</feature>
<dbReference type="EMBL" id="MU251264">
    <property type="protein sequence ID" value="KAG9252118.1"/>
    <property type="molecule type" value="Genomic_DNA"/>
</dbReference>
<feature type="region of interest" description="Disordered" evidence="8">
    <location>
        <begin position="556"/>
        <end position="639"/>
    </location>
</feature>
<dbReference type="SMART" id="SM00343">
    <property type="entry name" value="ZnF_C2HC"/>
    <property type="match status" value="5"/>
</dbReference>
<evidence type="ECO:0000256" key="2">
    <source>
        <dbReference type="ARBA" id="ARBA00022723"/>
    </source>
</evidence>
<evidence type="ECO:0000313" key="10">
    <source>
        <dbReference type="EMBL" id="KAG9252118.1"/>
    </source>
</evidence>
<dbReference type="GO" id="GO:0071037">
    <property type="term" value="P:nuclear polyadenylation-dependent snRNA catabolic process"/>
    <property type="evidence" value="ECO:0007669"/>
    <property type="project" value="TreeGrafter"/>
</dbReference>
<comment type="caution">
    <text evidence="10">The sequence shown here is derived from an EMBL/GenBank/DDBJ whole genome shotgun (WGS) entry which is preliminary data.</text>
</comment>
<feature type="region of interest" description="Disordered" evidence="8">
    <location>
        <begin position="516"/>
        <end position="541"/>
    </location>
</feature>
<gene>
    <name evidence="10" type="ORF">F5Z01DRAFT_676357</name>
</gene>
<organism evidence="10 11">
    <name type="scientific">Emericellopsis atlantica</name>
    <dbReference type="NCBI Taxonomy" id="2614577"/>
    <lineage>
        <taxon>Eukaryota</taxon>
        <taxon>Fungi</taxon>
        <taxon>Dikarya</taxon>
        <taxon>Ascomycota</taxon>
        <taxon>Pezizomycotina</taxon>
        <taxon>Sordariomycetes</taxon>
        <taxon>Hypocreomycetidae</taxon>
        <taxon>Hypocreales</taxon>
        <taxon>Bionectriaceae</taxon>
        <taxon>Emericellopsis</taxon>
    </lineage>
</organism>
<dbReference type="PANTHER" id="PTHR46543:SF1">
    <property type="entry name" value="ZINC FINGER CCHC DOMAIN-CONTAINING PROTEIN 7"/>
    <property type="match status" value="1"/>
</dbReference>
<evidence type="ECO:0000313" key="11">
    <source>
        <dbReference type="Proteomes" id="UP000887229"/>
    </source>
</evidence>
<comment type="subcellular location">
    <subcellularLocation>
        <location evidence="1">Nucleus</location>
    </subcellularLocation>
</comment>
<dbReference type="Proteomes" id="UP000887229">
    <property type="component" value="Unassembled WGS sequence"/>
</dbReference>
<keyword evidence="5" id="KW-0862">Zinc</keyword>
<dbReference type="GO" id="GO:0008270">
    <property type="term" value="F:zinc ion binding"/>
    <property type="evidence" value="ECO:0007669"/>
    <property type="project" value="UniProtKB-KW"/>
</dbReference>
<dbReference type="PROSITE" id="PS50158">
    <property type="entry name" value="ZF_CCHC"/>
    <property type="match status" value="1"/>
</dbReference>
<dbReference type="RefSeq" id="XP_046116042.1">
    <property type="nucleotide sequence ID" value="XM_046265246.1"/>
</dbReference>
<protein>
    <recommendedName>
        <fullName evidence="9">CCHC-type domain-containing protein</fullName>
    </recommendedName>
</protein>
<evidence type="ECO:0000256" key="1">
    <source>
        <dbReference type="ARBA" id="ARBA00004123"/>
    </source>
</evidence>
<dbReference type="GO" id="GO:0003723">
    <property type="term" value="F:RNA binding"/>
    <property type="evidence" value="ECO:0007669"/>
    <property type="project" value="TreeGrafter"/>
</dbReference>
<evidence type="ECO:0000256" key="7">
    <source>
        <dbReference type="PROSITE-ProRule" id="PRU00047"/>
    </source>
</evidence>
<dbReference type="GeneID" id="70296149"/>
<dbReference type="OrthoDB" id="7608935at2759"/>
<feature type="compositionally biased region" description="Basic and acidic residues" evidence="8">
    <location>
        <begin position="78"/>
        <end position="89"/>
    </location>
</feature>
<feature type="domain" description="CCHC-type" evidence="9">
    <location>
        <begin position="342"/>
        <end position="356"/>
    </location>
</feature>
<evidence type="ECO:0000256" key="5">
    <source>
        <dbReference type="ARBA" id="ARBA00022833"/>
    </source>
</evidence>
<evidence type="ECO:0000259" key="9">
    <source>
        <dbReference type="PROSITE" id="PS50158"/>
    </source>
</evidence>
<dbReference type="GO" id="GO:0071039">
    <property type="term" value="P:nuclear polyadenylation-dependent CUT catabolic process"/>
    <property type="evidence" value="ECO:0007669"/>
    <property type="project" value="TreeGrafter"/>
</dbReference>
<dbReference type="InterPro" id="IPR001878">
    <property type="entry name" value="Znf_CCHC"/>
</dbReference>
<dbReference type="GO" id="GO:0071031">
    <property type="term" value="P:nuclear mRNA surveillance of mRNA 3'-end processing"/>
    <property type="evidence" value="ECO:0007669"/>
    <property type="project" value="TreeGrafter"/>
</dbReference>
<name>A0A9P8CM58_9HYPO</name>
<feature type="compositionally biased region" description="Pro residues" evidence="8">
    <location>
        <begin position="565"/>
        <end position="575"/>
    </location>
</feature>
<evidence type="ECO:0000256" key="3">
    <source>
        <dbReference type="ARBA" id="ARBA00022737"/>
    </source>
</evidence>
<dbReference type="PANTHER" id="PTHR46543">
    <property type="entry name" value="ZINC FINGER CCHC DOMAIN-CONTAINING PROTEIN 7"/>
    <property type="match status" value="1"/>
</dbReference>
<dbReference type="GO" id="GO:0071035">
    <property type="term" value="P:nuclear polyadenylation-dependent rRNA catabolic process"/>
    <property type="evidence" value="ECO:0007669"/>
    <property type="project" value="TreeGrafter"/>
</dbReference>
<keyword evidence="2" id="KW-0479">Metal-binding</keyword>
<keyword evidence="3" id="KW-0677">Repeat</keyword>
<evidence type="ECO:0000256" key="8">
    <source>
        <dbReference type="SAM" id="MobiDB-lite"/>
    </source>
</evidence>
<proteinExistence type="predicted"/>
<feature type="region of interest" description="Disordered" evidence="8">
    <location>
        <begin position="289"/>
        <end position="322"/>
    </location>
</feature>
<dbReference type="InterPro" id="IPR051644">
    <property type="entry name" value="TRAMP_AT-DNA-binding"/>
</dbReference>
<feature type="region of interest" description="Disordered" evidence="8">
    <location>
        <begin position="242"/>
        <end position="266"/>
    </location>
</feature>
<dbReference type="SUPFAM" id="SSF57756">
    <property type="entry name" value="Retrovirus zinc finger-like domains"/>
    <property type="match status" value="1"/>
</dbReference>
<dbReference type="GO" id="GO:0071036">
    <property type="term" value="P:nuclear polyadenylation-dependent snoRNA catabolic process"/>
    <property type="evidence" value="ECO:0007669"/>
    <property type="project" value="TreeGrafter"/>
</dbReference>